<feature type="chain" id="PRO_5001757551" description="Aspartate carbamoyltransferase" evidence="1">
    <location>
        <begin position="27"/>
        <end position="162"/>
    </location>
</feature>
<dbReference type="AlphaFoldDB" id="A0A081FYY4"/>
<evidence type="ECO:0000313" key="2">
    <source>
        <dbReference type="EMBL" id="KEA63739.1"/>
    </source>
</evidence>
<proteinExistence type="predicted"/>
<feature type="signal peptide" evidence="1">
    <location>
        <begin position="1"/>
        <end position="26"/>
    </location>
</feature>
<dbReference type="RefSeq" id="WP_197027518.1">
    <property type="nucleotide sequence ID" value="NZ_JMQN01000029.1"/>
</dbReference>
<comment type="caution">
    <text evidence="2">The sequence shown here is derived from an EMBL/GenBank/DDBJ whole genome shotgun (WGS) entry which is preliminary data.</text>
</comment>
<dbReference type="Proteomes" id="UP000028252">
    <property type="component" value="Unassembled WGS sequence"/>
</dbReference>
<organism evidence="2 3">
    <name type="scientific">Marinobacterium lacunae</name>
    <dbReference type="NCBI Taxonomy" id="1232683"/>
    <lineage>
        <taxon>Bacteria</taxon>
        <taxon>Pseudomonadati</taxon>
        <taxon>Pseudomonadota</taxon>
        <taxon>Gammaproteobacteria</taxon>
        <taxon>Oceanospirillales</taxon>
        <taxon>Oceanospirillaceae</taxon>
        <taxon>Marinobacterium</taxon>
    </lineage>
</organism>
<name>A0A081FYY4_9GAMM</name>
<gene>
    <name evidence="2" type="ORF">ADIMK_2041</name>
</gene>
<protein>
    <recommendedName>
        <fullName evidence="4">Aspartate carbamoyltransferase</fullName>
    </recommendedName>
</protein>
<evidence type="ECO:0000256" key="1">
    <source>
        <dbReference type="SAM" id="SignalP"/>
    </source>
</evidence>
<evidence type="ECO:0008006" key="4">
    <source>
        <dbReference type="Google" id="ProtNLM"/>
    </source>
</evidence>
<evidence type="ECO:0000313" key="3">
    <source>
        <dbReference type="Proteomes" id="UP000028252"/>
    </source>
</evidence>
<dbReference type="EMBL" id="JMQN01000029">
    <property type="protein sequence ID" value="KEA63739.1"/>
    <property type="molecule type" value="Genomic_DNA"/>
</dbReference>
<keyword evidence="3" id="KW-1185">Reference proteome</keyword>
<reference evidence="2 3" key="1">
    <citation type="submission" date="2014-04" db="EMBL/GenBank/DDBJ databases">
        <title>Marinobacterium kochiensis sp. nov., isolated from sediment sample collected from Kochi backwaters in Kerala, India.</title>
        <authorList>
            <person name="Singh A."/>
            <person name="Pinnaka A.K."/>
        </authorList>
    </citation>
    <scope>NUCLEOTIDE SEQUENCE [LARGE SCALE GENOMIC DNA]</scope>
    <source>
        <strain evidence="2 3">AK27</strain>
    </source>
</reference>
<sequence length="162" mass="17928">MIHHLTVAGRALAVTLLVTLAPAVNAEQNVQHHVHQMSDDVMPFDIGRTVHLFKMTELGGRQRVILREGEDPQQVSLIQQHLQHEAMRFQHGDFGDPIKLHGASMPGIEEIAKGAGQIRITYSPLPNGAEITFETDDIHLVTSIHRWFGAQLSEHGADAKAE</sequence>
<dbReference type="eggNOG" id="COG3245">
    <property type="taxonomic scope" value="Bacteria"/>
</dbReference>
<dbReference type="STRING" id="1232683.ADIMK_2041"/>
<keyword evidence="1" id="KW-0732">Signal</keyword>
<dbReference type="PATRIC" id="fig|1232683.4.peg.2000"/>
<accession>A0A081FYY4</accession>